<protein>
    <submittedName>
        <fullName evidence="2">Uncharacterized protein</fullName>
    </submittedName>
</protein>
<accession>A0A6C0DRL9</accession>
<dbReference type="AlphaFoldDB" id="A0A6C0DRL9"/>
<proteinExistence type="predicted"/>
<evidence type="ECO:0000256" key="1">
    <source>
        <dbReference type="SAM" id="MobiDB-lite"/>
    </source>
</evidence>
<sequence>MPYISRKIRGKNCYSVTKKKSKNSKKNNKSEKNKTVFSKCTTKENARKQLNLLRALQYNKNFVYRSPTK</sequence>
<name>A0A6C0DRL9_9ZZZZ</name>
<feature type="compositionally biased region" description="Basic residues" evidence="1">
    <location>
        <begin position="17"/>
        <end position="27"/>
    </location>
</feature>
<reference evidence="2" key="1">
    <citation type="journal article" date="2020" name="Nature">
        <title>Giant virus diversity and host interactions through global metagenomics.</title>
        <authorList>
            <person name="Schulz F."/>
            <person name="Roux S."/>
            <person name="Paez-Espino D."/>
            <person name="Jungbluth S."/>
            <person name="Walsh D.A."/>
            <person name="Denef V.J."/>
            <person name="McMahon K.D."/>
            <person name="Konstantinidis K.T."/>
            <person name="Eloe-Fadrosh E.A."/>
            <person name="Kyrpides N.C."/>
            <person name="Woyke T."/>
        </authorList>
    </citation>
    <scope>NUCLEOTIDE SEQUENCE</scope>
    <source>
        <strain evidence="2">GVMAG-M-3300023174-49</strain>
    </source>
</reference>
<dbReference type="EMBL" id="MN739661">
    <property type="protein sequence ID" value="QHT19042.1"/>
    <property type="molecule type" value="Genomic_DNA"/>
</dbReference>
<evidence type="ECO:0000313" key="2">
    <source>
        <dbReference type="EMBL" id="QHT19042.1"/>
    </source>
</evidence>
<feature type="region of interest" description="Disordered" evidence="1">
    <location>
        <begin position="9"/>
        <end position="40"/>
    </location>
</feature>
<organism evidence="2">
    <name type="scientific">viral metagenome</name>
    <dbReference type="NCBI Taxonomy" id="1070528"/>
    <lineage>
        <taxon>unclassified sequences</taxon>
        <taxon>metagenomes</taxon>
        <taxon>organismal metagenomes</taxon>
    </lineage>
</organism>